<evidence type="ECO:0000313" key="2">
    <source>
        <dbReference type="Proteomes" id="UP000545507"/>
    </source>
</evidence>
<dbReference type="RefSeq" id="WP_177138579.1">
    <property type="nucleotide sequence ID" value="NZ_VYGV01000025.1"/>
</dbReference>
<name>A0A7Y8H101_9BURK</name>
<keyword evidence="2" id="KW-1185">Reference proteome</keyword>
<gene>
    <name evidence="1" type="ORF">F3K02_23395</name>
</gene>
<dbReference type="EMBL" id="VYGV01000025">
    <property type="protein sequence ID" value="NWF48176.1"/>
    <property type="molecule type" value="Genomic_DNA"/>
</dbReference>
<comment type="caution">
    <text evidence="1">The sequence shown here is derived from an EMBL/GenBank/DDBJ whole genome shotgun (WGS) entry which is preliminary data.</text>
</comment>
<proteinExistence type="predicted"/>
<reference evidence="1 2" key="1">
    <citation type="submission" date="2019-09" db="EMBL/GenBank/DDBJ databases">
        <title>Hydrogenophaga aromatica sp. nov., isolated from a para-xylene-degrading enrichment culture.</title>
        <authorList>
            <person name="Tancsics A."/>
            <person name="Banerjee S."/>
        </authorList>
    </citation>
    <scope>NUCLEOTIDE SEQUENCE [LARGE SCALE GENOMIC DNA]</scope>
    <source>
        <strain evidence="1 2">D2P1</strain>
    </source>
</reference>
<accession>A0A7Y8H101</accession>
<sequence>MNLLTGAESTALFGGEISPSIRHLVDRARQAPREEAAAILWPACVSAPQSLPVYYLLYKLHAGLGELDQAEQAASKGLAAAARAAGLPTDWHAVQPGQADFAAPGAARFWLFTLKALAFVQLRRGERGIAQALVEQLARLDPGDQVGASVVRALLAESGPSSLGLKRG</sequence>
<dbReference type="Proteomes" id="UP000545507">
    <property type="component" value="Unassembled WGS sequence"/>
</dbReference>
<evidence type="ECO:0008006" key="3">
    <source>
        <dbReference type="Google" id="ProtNLM"/>
    </source>
</evidence>
<organism evidence="1 2">
    <name type="scientific">Hydrogenophaga aromaticivorans</name>
    <dbReference type="NCBI Taxonomy" id="2610898"/>
    <lineage>
        <taxon>Bacteria</taxon>
        <taxon>Pseudomonadati</taxon>
        <taxon>Pseudomonadota</taxon>
        <taxon>Betaproteobacteria</taxon>
        <taxon>Burkholderiales</taxon>
        <taxon>Comamonadaceae</taxon>
        <taxon>Hydrogenophaga</taxon>
    </lineage>
</organism>
<evidence type="ECO:0000313" key="1">
    <source>
        <dbReference type="EMBL" id="NWF48176.1"/>
    </source>
</evidence>
<dbReference type="AlphaFoldDB" id="A0A7Y8H101"/>
<protein>
    <recommendedName>
        <fullName evidence="3">Tetratricopeptide repeat protein</fullName>
    </recommendedName>
</protein>